<keyword evidence="5 6" id="KW-0472">Membrane</keyword>
<dbReference type="InterPro" id="IPR050833">
    <property type="entry name" value="Poly_Biosynth_Transport"/>
</dbReference>
<dbReference type="RefSeq" id="WP_065448241.1">
    <property type="nucleotide sequence ID" value="NZ_LVEN01000005.1"/>
</dbReference>
<protein>
    <recommendedName>
        <fullName evidence="9">O-antigen translocase</fullName>
    </recommendedName>
</protein>
<dbReference type="PANTHER" id="PTHR30250">
    <property type="entry name" value="PST FAMILY PREDICTED COLANIC ACID TRANSPORTER"/>
    <property type="match status" value="1"/>
</dbReference>
<feature type="transmembrane region" description="Helical" evidence="6">
    <location>
        <begin position="455"/>
        <end position="474"/>
    </location>
</feature>
<feature type="transmembrane region" description="Helical" evidence="6">
    <location>
        <begin position="185"/>
        <end position="204"/>
    </location>
</feature>
<comment type="subcellular location">
    <subcellularLocation>
        <location evidence="1">Cell membrane</location>
        <topology evidence="1">Multi-pass membrane protein</topology>
    </subcellularLocation>
</comment>
<feature type="transmembrane region" description="Helical" evidence="6">
    <location>
        <begin position="161"/>
        <end position="179"/>
    </location>
</feature>
<evidence type="ECO:0000256" key="4">
    <source>
        <dbReference type="ARBA" id="ARBA00022989"/>
    </source>
</evidence>
<evidence type="ECO:0000313" key="8">
    <source>
        <dbReference type="Proteomes" id="UP000093343"/>
    </source>
</evidence>
<feature type="transmembrane region" description="Helical" evidence="6">
    <location>
        <begin position="431"/>
        <end position="449"/>
    </location>
</feature>
<name>A0ABX2XN10_9FLAO</name>
<dbReference type="PANTHER" id="PTHR30250:SF11">
    <property type="entry name" value="O-ANTIGEN TRANSPORTER-RELATED"/>
    <property type="match status" value="1"/>
</dbReference>
<dbReference type="Pfam" id="PF13440">
    <property type="entry name" value="Polysacc_synt_3"/>
    <property type="match status" value="1"/>
</dbReference>
<feature type="transmembrane region" description="Helical" evidence="6">
    <location>
        <begin position="12"/>
        <end position="31"/>
    </location>
</feature>
<evidence type="ECO:0000256" key="3">
    <source>
        <dbReference type="ARBA" id="ARBA00022692"/>
    </source>
</evidence>
<feature type="transmembrane region" description="Helical" evidence="6">
    <location>
        <begin position="126"/>
        <end position="149"/>
    </location>
</feature>
<feature type="transmembrane region" description="Helical" evidence="6">
    <location>
        <begin position="225"/>
        <end position="251"/>
    </location>
</feature>
<organism evidence="7 8">
    <name type="scientific">Flavobacterium piscis</name>
    <dbReference type="NCBI Taxonomy" id="1114874"/>
    <lineage>
        <taxon>Bacteria</taxon>
        <taxon>Pseudomonadati</taxon>
        <taxon>Bacteroidota</taxon>
        <taxon>Flavobacteriia</taxon>
        <taxon>Flavobacteriales</taxon>
        <taxon>Flavobacteriaceae</taxon>
        <taxon>Flavobacterium</taxon>
    </lineage>
</organism>
<feature type="transmembrane region" description="Helical" evidence="6">
    <location>
        <begin position="263"/>
        <end position="286"/>
    </location>
</feature>
<feature type="transmembrane region" description="Helical" evidence="6">
    <location>
        <begin position="372"/>
        <end position="394"/>
    </location>
</feature>
<evidence type="ECO:0000256" key="2">
    <source>
        <dbReference type="ARBA" id="ARBA00022475"/>
    </source>
</evidence>
<keyword evidence="3 6" id="KW-0812">Transmembrane</keyword>
<evidence type="ECO:0000256" key="6">
    <source>
        <dbReference type="SAM" id="Phobius"/>
    </source>
</evidence>
<evidence type="ECO:0000256" key="1">
    <source>
        <dbReference type="ARBA" id="ARBA00004651"/>
    </source>
</evidence>
<gene>
    <name evidence="7" type="ORF">FLP_03995</name>
</gene>
<dbReference type="Proteomes" id="UP000093343">
    <property type="component" value="Unassembled WGS sequence"/>
</dbReference>
<evidence type="ECO:0000313" key="7">
    <source>
        <dbReference type="EMBL" id="OCB77114.1"/>
    </source>
</evidence>
<feature type="transmembrane region" description="Helical" evidence="6">
    <location>
        <begin position="307"/>
        <end position="328"/>
    </location>
</feature>
<keyword evidence="2" id="KW-1003">Cell membrane</keyword>
<feature type="transmembrane region" description="Helical" evidence="6">
    <location>
        <begin position="400"/>
        <end position="419"/>
    </location>
</feature>
<feature type="transmembrane region" description="Helical" evidence="6">
    <location>
        <begin position="340"/>
        <end position="365"/>
    </location>
</feature>
<feature type="transmembrane region" description="Helical" evidence="6">
    <location>
        <begin position="96"/>
        <end position="120"/>
    </location>
</feature>
<reference evidence="8" key="1">
    <citation type="submission" date="2016-03" db="EMBL/GenBank/DDBJ databases">
        <title>Draft genome sequence of Paenibacillus glacialis DSM 22343.</title>
        <authorList>
            <person name="Shin S.-K."/>
            <person name="Yi H."/>
        </authorList>
    </citation>
    <scope>NUCLEOTIDE SEQUENCE [LARGE SCALE GENOMIC DNA]</scope>
    <source>
        <strain evidence="8">CCUG 60099</strain>
    </source>
</reference>
<accession>A0ABX2XN10</accession>
<dbReference type="EMBL" id="LVEN01000005">
    <property type="protein sequence ID" value="OCB77114.1"/>
    <property type="molecule type" value="Genomic_DNA"/>
</dbReference>
<proteinExistence type="predicted"/>
<evidence type="ECO:0008006" key="9">
    <source>
        <dbReference type="Google" id="ProtNLM"/>
    </source>
</evidence>
<comment type="caution">
    <text evidence="7">The sequence shown here is derived from an EMBL/GenBank/DDBJ whole genome shotgun (WGS) entry which is preliminary data.</text>
</comment>
<sequence length="498" mass="56004">MSDSKNSYQQILKTTSIFGGVQFLTILISVIRTKLIAVFIGPGGMGIIALLNSTLGVISGISSLGIETSAVKNISEKYKNKDLGTVSGIISIVRKIVFFTGILGMLLVIVFSKTLSIITFGDSSQIYSFTLLSVTLLFKQFSTGQLVVLQGLRNMRFLAKANLYGNLFGLLFSVPLYYFLRIDAIVPSIIITSLSALLFLYYYSSKIKIKYEKVSRKVLLKESKTIVNLGIMLTISGFFALVTTYLIQIYIEKNGGLEQVGFYNAGFTLLNSYVGIIFTAMSTDYFPKLASINSDNEKIRSSVIQQAFISIIIITPIIVLFLTLIPILVKVIYTAKFDQIIPMVCIGILGMLFRAVSWSMGYILIAKGDSKIFIRTALGFNLLSLGMNFLGYYFYGLEGLGISFCLYFLIHFIGLKIITKNRYNFYFDKDFYKIYLICFLICIVTFLFRYIEIPILKYSLMTMMIIISLIFSLYQMNNKMNLKEMLASGKAEKKNQND</sequence>
<keyword evidence="8" id="KW-1185">Reference proteome</keyword>
<feature type="transmembrane region" description="Helical" evidence="6">
    <location>
        <begin position="37"/>
        <end position="58"/>
    </location>
</feature>
<evidence type="ECO:0000256" key="5">
    <source>
        <dbReference type="ARBA" id="ARBA00023136"/>
    </source>
</evidence>
<keyword evidence="4 6" id="KW-1133">Transmembrane helix</keyword>